<dbReference type="GO" id="GO:0003700">
    <property type="term" value="F:DNA-binding transcription factor activity"/>
    <property type="evidence" value="ECO:0007669"/>
    <property type="project" value="InterPro"/>
</dbReference>
<evidence type="ECO:0000259" key="5">
    <source>
        <dbReference type="PROSITE" id="PS50931"/>
    </source>
</evidence>
<keyword evidence="7" id="KW-1185">Reference proteome</keyword>
<comment type="caution">
    <text evidence="6">The sequence shown here is derived from an EMBL/GenBank/DDBJ whole genome shotgun (WGS) entry which is preliminary data.</text>
</comment>
<gene>
    <name evidence="6" type="ORF">FC34_GL000925</name>
</gene>
<accession>A0A0R2B6N8</accession>
<name>A0A0R2B6N8_9LACO</name>
<dbReference type="AlphaFoldDB" id="A0A0R2B6N8"/>
<dbReference type="GO" id="GO:0005829">
    <property type="term" value="C:cytosol"/>
    <property type="evidence" value="ECO:0007669"/>
    <property type="project" value="TreeGrafter"/>
</dbReference>
<dbReference type="SUPFAM" id="SSF53850">
    <property type="entry name" value="Periplasmic binding protein-like II"/>
    <property type="match status" value="1"/>
</dbReference>
<dbReference type="Gene3D" id="1.10.10.10">
    <property type="entry name" value="Winged helix-like DNA-binding domain superfamily/Winged helix DNA-binding domain"/>
    <property type="match status" value="1"/>
</dbReference>
<evidence type="ECO:0000256" key="1">
    <source>
        <dbReference type="ARBA" id="ARBA00009437"/>
    </source>
</evidence>
<feature type="domain" description="HTH lysR-type" evidence="5">
    <location>
        <begin position="1"/>
        <end position="58"/>
    </location>
</feature>
<reference evidence="6 7" key="1">
    <citation type="journal article" date="2015" name="Genome Announc.">
        <title>Expanding the biotechnology potential of lactobacilli through comparative genomics of 213 strains and associated genera.</title>
        <authorList>
            <person name="Sun Z."/>
            <person name="Harris H.M."/>
            <person name="McCann A."/>
            <person name="Guo C."/>
            <person name="Argimon S."/>
            <person name="Zhang W."/>
            <person name="Yang X."/>
            <person name="Jeffery I.B."/>
            <person name="Cooney J.C."/>
            <person name="Kagawa T.F."/>
            <person name="Liu W."/>
            <person name="Song Y."/>
            <person name="Salvetti E."/>
            <person name="Wrobel A."/>
            <person name="Rasinkangas P."/>
            <person name="Parkhill J."/>
            <person name="Rea M.C."/>
            <person name="O'Sullivan O."/>
            <person name="Ritari J."/>
            <person name="Douillard F.P."/>
            <person name="Paul Ross R."/>
            <person name="Yang R."/>
            <person name="Briner A.E."/>
            <person name="Felis G.E."/>
            <person name="de Vos W.M."/>
            <person name="Barrangou R."/>
            <person name="Klaenhammer T.R."/>
            <person name="Caufield P.W."/>
            <person name="Cui Y."/>
            <person name="Zhang H."/>
            <person name="O'Toole P.W."/>
        </authorList>
    </citation>
    <scope>NUCLEOTIDE SEQUENCE [LARGE SCALE GENOMIC DNA]</scope>
    <source>
        <strain evidence="6 7">DSM 23927</strain>
    </source>
</reference>
<dbReference type="PROSITE" id="PS50931">
    <property type="entry name" value="HTH_LYSR"/>
    <property type="match status" value="1"/>
</dbReference>
<dbReference type="PANTHER" id="PTHR30419">
    <property type="entry name" value="HTH-TYPE TRANSCRIPTIONAL REGULATOR YBHD"/>
    <property type="match status" value="1"/>
</dbReference>
<dbReference type="Pfam" id="PF03466">
    <property type="entry name" value="LysR_substrate"/>
    <property type="match status" value="1"/>
</dbReference>
<evidence type="ECO:0000313" key="6">
    <source>
        <dbReference type="EMBL" id="KRM71945.1"/>
    </source>
</evidence>
<dbReference type="OrthoDB" id="9803735at2"/>
<dbReference type="PATRIC" id="fig|1423727.3.peg.931"/>
<dbReference type="RefSeq" id="WP_057894221.1">
    <property type="nucleotide sequence ID" value="NZ_AYZQ01000002.1"/>
</dbReference>
<evidence type="ECO:0000313" key="7">
    <source>
        <dbReference type="Proteomes" id="UP000051672"/>
    </source>
</evidence>
<protein>
    <submittedName>
        <fullName evidence="6">Malolactic fermentation system transcription activator</fullName>
    </submittedName>
</protein>
<dbReference type="Pfam" id="PF00126">
    <property type="entry name" value="HTH_1"/>
    <property type="match status" value="1"/>
</dbReference>
<proteinExistence type="inferred from homology"/>
<keyword evidence="3" id="KW-0238">DNA-binding</keyword>
<dbReference type="InterPro" id="IPR005119">
    <property type="entry name" value="LysR_subst-bd"/>
</dbReference>
<evidence type="ECO:0000256" key="2">
    <source>
        <dbReference type="ARBA" id="ARBA00023015"/>
    </source>
</evidence>
<keyword evidence="4" id="KW-0804">Transcription</keyword>
<dbReference type="EMBL" id="AYZQ01000002">
    <property type="protein sequence ID" value="KRM71945.1"/>
    <property type="molecule type" value="Genomic_DNA"/>
</dbReference>
<dbReference type="SUPFAM" id="SSF46785">
    <property type="entry name" value="Winged helix' DNA-binding domain"/>
    <property type="match status" value="1"/>
</dbReference>
<dbReference type="InterPro" id="IPR000847">
    <property type="entry name" value="LysR_HTH_N"/>
</dbReference>
<dbReference type="InterPro" id="IPR050950">
    <property type="entry name" value="HTH-type_LysR_regulators"/>
</dbReference>
<organism evidence="6 7">
    <name type="scientific">Lacticaseibacillus brantae DSM 23927</name>
    <dbReference type="NCBI Taxonomy" id="1423727"/>
    <lineage>
        <taxon>Bacteria</taxon>
        <taxon>Bacillati</taxon>
        <taxon>Bacillota</taxon>
        <taxon>Bacilli</taxon>
        <taxon>Lactobacillales</taxon>
        <taxon>Lactobacillaceae</taxon>
        <taxon>Lacticaseibacillus</taxon>
    </lineage>
</organism>
<dbReference type="STRING" id="1423727.FC34_GL000925"/>
<dbReference type="InterPro" id="IPR036388">
    <property type="entry name" value="WH-like_DNA-bd_sf"/>
</dbReference>
<evidence type="ECO:0000256" key="4">
    <source>
        <dbReference type="ARBA" id="ARBA00023163"/>
    </source>
</evidence>
<dbReference type="InterPro" id="IPR036390">
    <property type="entry name" value="WH_DNA-bd_sf"/>
</dbReference>
<keyword evidence="2" id="KW-0805">Transcription regulation</keyword>
<comment type="similarity">
    <text evidence="1">Belongs to the LysR transcriptional regulatory family.</text>
</comment>
<dbReference type="Gene3D" id="3.40.190.10">
    <property type="entry name" value="Periplasmic binding protein-like II"/>
    <property type="match status" value="2"/>
</dbReference>
<sequence>MNTRDLDYFIKLVELKNFSQVAQAFHVTQPTITFALKRLETQYNQTLVSRDHSRQQLIVTEAGQKLYQHALVITHELALIEAELTAPETITFGLPPIIGNYYFPTIVQTLADTGVMSQLTTKEAGSAALLASLQSGEIDVALLGSSGPLVSPDLHVTRLASFPFTLVMSPDYHLAKSKGVRLEAVGQTPFILLNEGFVHEKAFDWFAATESVSPNILYRTSDVSLVKRMVQQHLGLGFLAELAVTPEDHLVTVPLIEPNQPHFEISVVYRQNQVLSPVAQNLVTHLEHLTQGG</sequence>
<evidence type="ECO:0000256" key="3">
    <source>
        <dbReference type="ARBA" id="ARBA00023125"/>
    </source>
</evidence>
<dbReference type="GO" id="GO:0003677">
    <property type="term" value="F:DNA binding"/>
    <property type="evidence" value="ECO:0007669"/>
    <property type="project" value="UniProtKB-KW"/>
</dbReference>
<dbReference type="Proteomes" id="UP000051672">
    <property type="component" value="Unassembled WGS sequence"/>
</dbReference>